<dbReference type="OrthoDB" id="6232704at2"/>
<comment type="caution">
    <text evidence="2">The sequence shown here is derived from an EMBL/GenBank/DDBJ whole genome shotgun (WGS) entry which is preliminary data.</text>
</comment>
<dbReference type="AlphaFoldDB" id="A0A4Q9R5X4"/>
<gene>
    <name evidence="2" type="ORF">DNK44_06110</name>
</gene>
<organism evidence="2 3">
    <name type="scientific">Phytopseudomonas dryadis</name>
    <dbReference type="NCBI Taxonomy" id="2487520"/>
    <lineage>
        <taxon>Bacteria</taxon>
        <taxon>Pseudomonadati</taxon>
        <taxon>Pseudomonadota</taxon>
        <taxon>Gammaproteobacteria</taxon>
        <taxon>Pseudomonadales</taxon>
        <taxon>Pseudomonadaceae</taxon>
        <taxon>Phytopseudomonas</taxon>
    </lineage>
</organism>
<name>A0A4Q9R5X4_9GAMM</name>
<evidence type="ECO:0000256" key="1">
    <source>
        <dbReference type="SAM" id="MobiDB-lite"/>
    </source>
</evidence>
<proteinExistence type="predicted"/>
<dbReference type="Proteomes" id="UP000293172">
    <property type="component" value="Unassembled WGS sequence"/>
</dbReference>
<accession>A0A4Q9R5X4</accession>
<feature type="compositionally biased region" description="Low complexity" evidence="1">
    <location>
        <begin position="703"/>
        <end position="713"/>
    </location>
</feature>
<evidence type="ECO:0000313" key="2">
    <source>
        <dbReference type="EMBL" id="TBU95900.1"/>
    </source>
</evidence>
<protein>
    <submittedName>
        <fullName evidence="2">Uncharacterized protein</fullName>
    </submittedName>
</protein>
<dbReference type="RefSeq" id="WP_131197570.1">
    <property type="nucleotide sequence ID" value="NZ_QJUL01000006.1"/>
</dbReference>
<evidence type="ECO:0000313" key="3">
    <source>
        <dbReference type="Proteomes" id="UP000293172"/>
    </source>
</evidence>
<reference evidence="2 3" key="1">
    <citation type="submission" date="2018-06" db="EMBL/GenBank/DDBJ databases">
        <title>Three novel Pseudomonas species isolated from symptomatic oak.</title>
        <authorList>
            <person name="Bueno-Gonzalez V."/>
            <person name="Brady C."/>
        </authorList>
    </citation>
    <scope>NUCLEOTIDE SEQUENCE [LARGE SCALE GENOMIC DNA]</scope>
    <source>
        <strain evidence="2 3">P6B</strain>
    </source>
</reference>
<feature type="region of interest" description="Disordered" evidence="1">
    <location>
        <begin position="689"/>
        <end position="713"/>
    </location>
</feature>
<sequence>MTQSFLHTPTRQRGMATIFIVLLAGLAITTTTLGVMYQVRSTQDQQMAVHASTQSESLAWTGVELVRLYLEQQTSLDDVTVGVLSVSGVDGLAVNITAIEDNQVTASITGSTNLASTTLQAVYTVTIQSSNGGGGRLSSSLTWNGDVNYSGGSLTVTNGSDLANVAINGNLTISSGAQASVSGCATGNISLSGGGVSSTSLSAEGNISISSMSSPSGISVWAKNIYITQDGGSYNAIKAGAFTADIVSNGSTIGTAITGGSGMNSSGAIIPLTSGTTVLTLSDGTVYTLDLEDASQSGGVITTTGAVTRISGSAELPATISLIYSGTHGGTIEFKNATVAALWGNTATLSGWSGTYTSFKTHGDANVINPTITSLLSGGSLWATQAGCSGSNCWSMPSVTSGTIAGHLYYGGGKTLVADSTAISGVNVSRGQTGTDPGLPGVPYCNVQANPVDVSGFRDVANYVFYFDDSTPMLKIQNVKNASGTSIDGTYNILTTDLRTLGGLNFMQCNWYSAHCLRNATPTNGWTLTGIYRFPSGVLWFYGDVTIDGMSTGTQPSLYNGILTTGDITLTSSGHGPLYAPNFATPAVVCNGNFYPSNLCDKSSGSAAFATWTDSSGTVHTGLPLGNVAIAAQGDMSTSGWTIHGHVMLGGTALTNGAKTTIYGGLSVGGNTVSDTLVSQGGLEVNTSSMTEDQTYVPTGDESSSSGSTTTTATVRWVRTL</sequence>
<dbReference type="EMBL" id="QJUL01000006">
    <property type="protein sequence ID" value="TBU95900.1"/>
    <property type="molecule type" value="Genomic_DNA"/>
</dbReference>